<evidence type="ECO:0000313" key="3">
    <source>
        <dbReference type="Proteomes" id="UP000218399"/>
    </source>
</evidence>
<dbReference type="GO" id="GO:0003677">
    <property type="term" value="F:DNA binding"/>
    <property type="evidence" value="ECO:0007669"/>
    <property type="project" value="InterPro"/>
</dbReference>
<organism evidence="2 3">
    <name type="scientific">Bifidobacterium criceti</name>
    <dbReference type="NCBI Taxonomy" id="1960969"/>
    <lineage>
        <taxon>Bacteria</taxon>
        <taxon>Bacillati</taxon>
        <taxon>Actinomycetota</taxon>
        <taxon>Actinomycetes</taxon>
        <taxon>Bifidobacteriales</taxon>
        <taxon>Bifidobacteriaceae</taxon>
        <taxon>Bifidobacterium</taxon>
    </lineage>
</organism>
<dbReference type="Pfam" id="PF12728">
    <property type="entry name" value="HTH_17"/>
    <property type="match status" value="1"/>
</dbReference>
<dbReference type="AlphaFoldDB" id="A0A2A2EBR5"/>
<proteinExistence type="predicted"/>
<dbReference type="OrthoDB" id="26212at2"/>
<name>A0A2A2EBR5_9BIFI</name>
<gene>
    <name evidence="2" type="ORF">B1526_1690</name>
</gene>
<protein>
    <submittedName>
        <fullName evidence="2">Excisionase family DNA binding domain-containing protein</fullName>
    </submittedName>
</protein>
<dbReference type="SUPFAM" id="SSF46955">
    <property type="entry name" value="Putative DNA-binding domain"/>
    <property type="match status" value="1"/>
</dbReference>
<dbReference type="NCBIfam" id="TIGR01764">
    <property type="entry name" value="excise"/>
    <property type="match status" value="1"/>
</dbReference>
<dbReference type="EMBL" id="MVOH01000022">
    <property type="protein sequence ID" value="PAU66854.1"/>
    <property type="molecule type" value="Genomic_DNA"/>
</dbReference>
<dbReference type="InterPro" id="IPR009061">
    <property type="entry name" value="DNA-bd_dom_put_sf"/>
</dbReference>
<comment type="caution">
    <text evidence="2">The sequence shown here is derived from an EMBL/GenBank/DDBJ whole genome shotgun (WGS) entry which is preliminary data.</text>
</comment>
<dbReference type="Gene3D" id="1.10.1660.10">
    <property type="match status" value="1"/>
</dbReference>
<dbReference type="InterPro" id="IPR041657">
    <property type="entry name" value="HTH_17"/>
</dbReference>
<evidence type="ECO:0000313" key="2">
    <source>
        <dbReference type="EMBL" id="PAU66854.1"/>
    </source>
</evidence>
<feature type="domain" description="Helix-turn-helix" evidence="1">
    <location>
        <begin position="62"/>
        <end position="112"/>
    </location>
</feature>
<accession>A0A2A2EBR5</accession>
<dbReference type="InterPro" id="IPR010093">
    <property type="entry name" value="SinI_DNA-bd"/>
</dbReference>
<dbReference type="Proteomes" id="UP000218399">
    <property type="component" value="Unassembled WGS sequence"/>
</dbReference>
<reference evidence="2 3" key="1">
    <citation type="journal article" date="2017" name="ISME J.">
        <title>Unveiling bifidobacterial biogeography across the mammalian branch of the tree of life.</title>
        <authorList>
            <person name="Milani C."/>
            <person name="Mangifesta M."/>
            <person name="Mancabelli L."/>
            <person name="Lugli G.A."/>
            <person name="James K."/>
            <person name="Duranti S."/>
            <person name="Turroni F."/>
            <person name="Ferrario C."/>
            <person name="Ossiprandi M.C."/>
            <person name="van Sinderen D."/>
            <person name="Ventura M."/>
        </authorList>
    </citation>
    <scope>NUCLEOTIDE SEQUENCE [LARGE SCALE GENOMIC DNA]</scope>
    <source>
        <strain evidence="3">Ham19E</strain>
    </source>
</reference>
<sequence length="146" mass="16032">MTIAAVPIAHVQQGTAYITAGDGTAYILDESMLERVMQVLVEAQSGTATQDADNHPTEDDDLLTTGEAAHLLGVSAKTVGRILDAEEIPYIRYTAKGNRWVSRADVLAYRERAHNRHRTHLKNMQTLAAEGGLDDIDHDAYLAQFE</sequence>
<keyword evidence="3" id="KW-1185">Reference proteome</keyword>
<dbReference type="RefSeq" id="WP_157908721.1">
    <property type="nucleotide sequence ID" value="NZ_MVOH01000022.1"/>
</dbReference>
<evidence type="ECO:0000259" key="1">
    <source>
        <dbReference type="Pfam" id="PF12728"/>
    </source>
</evidence>